<dbReference type="PANTHER" id="PTHR43255:SF1">
    <property type="entry name" value="IRON-SULFUR-BINDING OXIDOREDUCTASE FADF-RELATED"/>
    <property type="match status" value="1"/>
</dbReference>
<dbReference type="GO" id="GO:0016491">
    <property type="term" value="F:oxidoreductase activity"/>
    <property type="evidence" value="ECO:0007669"/>
    <property type="project" value="UniProtKB-KW"/>
</dbReference>
<dbReference type="EMBL" id="BARS01017545">
    <property type="protein sequence ID" value="GAF86105.1"/>
    <property type="molecule type" value="Genomic_DNA"/>
</dbReference>
<dbReference type="InterPro" id="IPR004017">
    <property type="entry name" value="Cys_rich_dom"/>
</dbReference>
<feature type="domain" description="Cysteine-rich" evidence="6">
    <location>
        <begin position="110"/>
        <end position="184"/>
    </location>
</feature>
<dbReference type="AlphaFoldDB" id="X0UCA5"/>
<feature type="non-terminal residue" evidence="7">
    <location>
        <position position="1"/>
    </location>
</feature>
<keyword evidence="1" id="KW-0004">4Fe-4S</keyword>
<dbReference type="PROSITE" id="PS00198">
    <property type="entry name" value="4FE4S_FER_1"/>
    <property type="match status" value="1"/>
</dbReference>
<dbReference type="GO" id="GO:0005886">
    <property type="term" value="C:plasma membrane"/>
    <property type="evidence" value="ECO:0007669"/>
    <property type="project" value="TreeGrafter"/>
</dbReference>
<keyword evidence="4" id="KW-0408">Iron</keyword>
<protein>
    <recommendedName>
        <fullName evidence="6">Cysteine-rich domain-containing protein</fullName>
    </recommendedName>
</protein>
<evidence type="ECO:0000259" key="6">
    <source>
        <dbReference type="Pfam" id="PF02754"/>
    </source>
</evidence>
<dbReference type="PANTHER" id="PTHR43255">
    <property type="entry name" value="IRON-SULFUR-BINDING OXIDOREDUCTASE FADF-RELATED-RELATED"/>
    <property type="match status" value="1"/>
</dbReference>
<keyword evidence="3" id="KW-0560">Oxidoreductase</keyword>
<evidence type="ECO:0000256" key="5">
    <source>
        <dbReference type="ARBA" id="ARBA00023014"/>
    </source>
</evidence>
<evidence type="ECO:0000256" key="2">
    <source>
        <dbReference type="ARBA" id="ARBA00022723"/>
    </source>
</evidence>
<reference evidence="7" key="1">
    <citation type="journal article" date="2014" name="Front. Microbiol.">
        <title>High frequency of phylogenetically diverse reductive dehalogenase-homologous genes in deep subseafloor sedimentary metagenomes.</title>
        <authorList>
            <person name="Kawai M."/>
            <person name="Futagami T."/>
            <person name="Toyoda A."/>
            <person name="Takaki Y."/>
            <person name="Nishi S."/>
            <person name="Hori S."/>
            <person name="Arai W."/>
            <person name="Tsubouchi T."/>
            <person name="Morono Y."/>
            <person name="Uchiyama I."/>
            <person name="Ito T."/>
            <person name="Fujiyama A."/>
            <person name="Inagaki F."/>
            <person name="Takami H."/>
        </authorList>
    </citation>
    <scope>NUCLEOTIDE SEQUENCE</scope>
    <source>
        <strain evidence="7">Expedition CK06-06</strain>
    </source>
</reference>
<evidence type="ECO:0000313" key="7">
    <source>
        <dbReference type="EMBL" id="GAF86105.1"/>
    </source>
</evidence>
<evidence type="ECO:0000256" key="3">
    <source>
        <dbReference type="ARBA" id="ARBA00023002"/>
    </source>
</evidence>
<keyword evidence="5" id="KW-0411">Iron-sulfur</keyword>
<comment type="caution">
    <text evidence="7">The sequence shown here is derived from an EMBL/GenBank/DDBJ whole genome shotgun (WGS) entry which is preliminary data.</text>
</comment>
<keyword evidence="2" id="KW-0479">Metal-binding</keyword>
<evidence type="ECO:0000256" key="1">
    <source>
        <dbReference type="ARBA" id="ARBA00022485"/>
    </source>
</evidence>
<feature type="domain" description="Cysteine-rich" evidence="6">
    <location>
        <begin position="223"/>
        <end position="276"/>
    </location>
</feature>
<dbReference type="InterPro" id="IPR051460">
    <property type="entry name" value="HdrC_iron-sulfur_subunit"/>
</dbReference>
<dbReference type="SUPFAM" id="SSF46548">
    <property type="entry name" value="alpha-helical ferredoxin"/>
    <property type="match status" value="1"/>
</dbReference>
<dbReference type="InterPro" id="IPR017900">
    <property type="entry name" value="4Fe4S_Fe_S_CS"/>
</dbReference>
<organism evidence="7">
    <name type="scientific">marine sediment metagenome</name>
    <dbReference type="NCBI Taxonomy" id="412755"/>
    <lineage>
        <taxon>unclassified sequences</taxon>
        <taxon>metagenomes</taxon>
        <taxon>ecological metagenomes</taxon>
    </lineage>
</organism>
<evidence type="ECO:0000256" key="4">
    <source>
        <dbReference type="ARBA" id="ARBA00023004"/>
    </source>
</evidence>
<accession>X0UCA5</accession>
<dbReference type="InterPro" id="IPR009051">
    <property type="entry name" value="Helical_ferredxn"/>
</dbReference>
<feature type="non-terminal residue" evidence="7">
    <location>
        <position position="278"/>
    </location>
</feature>
<name>X0UCA5_9ZZZZ</name>
<proteinExistence type="predicted"/>
<gene>
    <name evidence="7" type="ORF">S01H1_28685</name>
</gene>
<dbReference type="GO" id="GO:0051539">
    <property type="term" value="F:4 iron, 4 sulfur cluster binding"/>
    <property type="evidence" value="ECO:0007669"/>
    <property type="project" value="UniProtKB-KW"/>
</dbReference>
<dbReference type="Gene3D" id="1.10.1060.10">
    <property type="entry name" value="Alpha-helical ferredoxin"/>
    <property type="match status" value="1"/>
</dbReference>
<dbReference type="Pfam" id="PF02754">
    <property type="entry name" value="CCG"/>
    <property type="match status" value="2"/>
</dbReference>
<sequence>NFRKMIRGAQLGLPGWSEDIWLCTTCQWCESRCPHEVDITKVITGLRRLAWKEREVPHGLPTLLWDVYFDGNTLGRPPSERPLWMKGITVKEFSPKDDVLLYLGDDAAYDRRIQKVARALVSLLEAAGVTFGTLGEREPTCGDAVRALGHEEYLAEIIDSNARLLEEAEVKTMVTVSPHCYDMFANRYPNRSGDFRPLHYTQYLLELIAGERLKFENELPMKVTYHDPCYLSRRNDVYDEPRQILQSIPGIELVEMERRGQDTLCCGGGGGRMWMETA</sequence>
<dbReference type="GO" id="GO:0046872">
    <property type="term" value="F:metal ion binding"/>
    <property type="evidence" value="ECO:0007669"/>
    <property type="project" value="UniProtKB-KW"/>
</dbReference>